<protein>
    <submittedName>
        <fullName evidence="1">Uncharacterized protein</fullName>
    </submittedName>
</protein>
<organism evidence="1">
    <name type="scientific">Fagus sylvatica</name>
    <name type="common">Beechnut</name>
    <dbReference type="NCBI Taxonomy" id="28930"/>
    <lineage>
        <taxon>Eukaryota</taxon>
        <taxon>Viridiplantae</taxon>
        <taxon>Streptophyta</taxon>
        <taxon>Embryophyta</taxon>
        <taxon>Tracheophyta</taxon>
        <taxon>Spermatophyta</taxon>
        <taxon>Magnoliopsida</taxon>
        <taxon>eudicotyledons</taxon>
        <taxon>Gunneridae</taxon>
        <taxon>Pentapetalae</taxon>
        <taxon>rosids</taxon>
        <taxon>fabids</taxon>
        <taxon>Fagales</taxon>
        <taxon>Fagaceae</taxon>
        <taxon>Fagus</taxon>
    </lineage>
</organism>
<reference evidence="1" key="1">
    <citation type="submission" date="2018-02" db="EMBL/GenBank/DDBJ databases">
        <authorList>
            <person name="Cohen D.B."/>
            <person name="Kent A.D."/>
        </authorList>
    </citation>
    <scope>NUCLEOTIDE SEQUENCE</scope>
</reference>
<accession>A0A2N9GSD5</accession>
<dbReference type="AlphaFoldDB" id="A0A2N9GSD5"/>
<dbReference type="PANTHER" id="PTHR47413:SF2">
    <property type="entry name" value="LIPASE-LIKE PAD4"/>
    <property type="match status" value="1"/>
</dbReference>
<sequence length="129" mass="14181">MDAETSGFETSEMLASLLASTPLLSESWRLCNIANISTPRGFLTNQVGDVGYMAFSGIQMVGSSDSSCRNLVPLMESDGNGLFSPLHRHNEGEEPVMVHAGLLHLFLSMHISPNFQDQVSYLLHNLKRK</sequence>
<name>A0A2N9GSD5_FAGSY</name>
<proteinExistence type="predicted"/>
<gene>
    <name evidence="1" type="ORF">FSB_LOCUS30201</name>
</gene>
<evidence type="ECO:0000313" key="1">
    <source>
        <dbReference type="EMBL" id="SPD02319.1"/>
    </source>
</evidence>
<dbReference type="PANTHER" id="PTHR47413">
    <property type="entry name" value="LIPASE-LIKE PAD4"/>
    <property type="match status" value="1"/>
</dbReference>
<dbReference type="EMBL" id="OIVN01002291">
    <property type="protein sequence ID" value="SPD02319.1"/>
    <property type="molecule type" value="Genomic_DNA"/>
</dbReference>